<dbReference type="InterPro" id="IPR011488">
    <property type="entry name" value="TIF_2_asu"/>
</dbReference>
<feature type="compositionally biased region" description="Low complexity" evidence="4">
    <location>
        <begin position="1"/>
        <end position="12"/>
    </location>
</feature>
<dbReference type="InterPro" id="IPR024054">
    <property type="entry name" value="TIF2_asu_middle_sf"/>
</dbReference>
<evidence type="ECO:0000259" key="5">
    <source>
        <dbReference type="PROSITE" id="PS50126"/>
    </source>
</evidence>
<dbReference type="Gene3D" id="3.30.70.1130">
    <property type="entry name" value="EIF_2_alpha"/>
    <property type="match status" value="1"/>
</dbReference>
<dbReference type="InterPro" id="IPR024055">
    <property type="entry name" value="TIF2_asu_C"/>
</dbReference>
<dbReference type="GO" id="GO:0003743">
    <property type="term" value="F:translation initiation factor activity"/>
    <property type="evidence" value="ECO:0007669"/>
    <property type="project" value="UniProtKB-KW"/>
</dbReference>
<dbReference type="FunFam" id="2.40.50.140:FF:000015">
    <property type="entry name" value="Eukaryotic translation initiation factor 2 subunit alpha"/>
    <property type="match status" value="1"/>
</dbReference>
<dbReference type="Gene3D" id="1.10.150.190">
    <property type="entry name" value="Translation initiation factor 2, subunit 1, domain 2"/>
    <property type="match status" value="1"/>
</dbReference>
<feature type="region of interest" description="Disordered" evidence="4">
    <location>
        <begin position="327"/>
        <end position="397"/>
    </location>
</feature>
<dbReference type="OrthoDB" id="1685042at2759"/>
<dbReference type="SMART" id="SM00316">
    <property type="entry name" value="S1"/>
    <property type="match status" value="1"/>
</dbReference>
<dbReference type="GO" id="GO:0043022">
    <property type="term" value="F:ribosome binding"/>
    <property type="evidence" value="ECO:0007669"/>
    <property type="project" value="TreeGrafter"/>
</dbReference>
<evidence type="ECO:0000313" key="6">
    <source>
        <dbReference type="EMBL" id="TNV78296.1"/>
    </source>
</evidence>
<evidence type="ECO:0000256" key="4">
    <source>
        <dbReference type="SAM" id="MobiDB-lite"/>
    </source>
</evidence>
<dbReference type="PANTHER" id="PTHR10602:SF0">
    <property type="entry name" value="EUKARYOTIC TRANSLATION INITIATION FACTOR 2 SUBUNIT 1"/>
    <property type="match status" value="1"/>
</dbReference>
<proteinExistence type="inferred from homology"/>
<dbReference type="Pfam" id="PF07541">
    <property type="entry name" value="EIF_2_alpha"/>
    <property type="match status" value="1"/>
</dbReference>
<feature type="domain" description="S1 motif" evidence="5">
    <location>
        <begin position="54"/>
        <end position="125"/>
    </location>
</feature>
<dbReference type="InterPro" id="IPR012340">
    <property type="entry name" value="NA-bd_OB-fold"/>
</dbReference>
<dbReference type="GO" id="GO:0033290">
    <property type="term" value="C:eukaryotic 48S preinitiation complex"/>
    <property type="evidence" value="ECO:0007669"/>
    <property type="project" value="TreeGrafter"/>
</dbReference>
<accession>A0A8J8NQD4</accession>
<dbReference type="AlphaFoldDB" id="A0A8J8NQD4"/>
<feature type="compositionally biased region" description="Acidic residues" evidence="4">
    <location>
        <begin position="333"/>
        <end position="357"/>
    </location>
</feature>
<name>A0A8J8NQD4_HALGN</name>
<keyword evidence="3" id="KW-0648">Protein biosynthesis</keyword>
<dbReference type="InterPro" id="IPR003029">
    <property type="entry name" value="S1_domain"/>
</dbReference>
<keyword evidence="2" id="KW-0396">Initiation factor</keyword>
<protein>
    <recommendedName>
        <fullName evidence="5">S1 motif domain-containing protein</fullName>
    </recommendedName>
</protein>
<evidence type="ECO:0000256" key="1">
    <source>
        <dbReference type="ARBA" id="ARBA00007223"/>
    </source>
</evidence>
<sequence length="397" mass="44694">MEPATQESTEQSQHQERIQSEGAVPEDTESQEESQIHNENLICRFYKKDFPEENDIVITEITKTNENGAYAVLLEYENMEGYLLSTEVTKKRVKLVNKYMKVGKQEPMMVIRVDREKRYIDLSKKKVLAADAEATEIYYKKAKMVHNILKQMAVKLGPDCTLLSLYERFGWKLYDKYDHAFDAFRLIMSDKEAVFKEIDISPEDQRVLFEAISRKMAPTPLKLRADFELTCFTYEGIDALKAALLTAKASVNSKDPQIQVSFKLIAPPHYRIETVTLKKNEGLALLDQALREVEVVIKEKGGTFKVVNKPQIIGDSAKDKDLEDIMKLPGEHDSDDGGDSSAEEDNDEGMGDIDLGDEAGAGSGEEEDGEEKKVGAGAAKKSSKKKAKKEDSEEDSQ</sequence>
<dbReference type="GO" id="GO:0005850">
    <property type="term" value="C:eukaryotic translation initiation factor 2 complex"/>
    <property type="evidence" value="ECO:0007669"/>
    <property type="project" value="TreeGrafter"/>
</dbReference>
<keyword evidence="7" id="KW-1185">Reference proteome</keyword>
<evidence type="ECO:0000256" key="3">
    <source>
        <dbReference type="ARBA" id="ARBA00022917"/>
    </source>
</evidence>
<dbReference type="GO" id="GO:0003723">
    <property type="term" value="F:RNA binding"/>
    <property type="evidence" value="ECO:0007669"/>
    <property type="project" value="InterPro"/>
</dbReference>
<dbReference type="PANTHER" id="PTHR10602">
    <property type="entry name" value="EUKARYOTIC TRANSLATION INITIATION FACTOR 2 SUBUNIT 1"/>
    <property type="match status" value="1"/>
</dbReference>
<comment type="caution">
    <text evidence="6">The sequence shown here is derived from an EMBL/GenBank/DDBJ whole genome shotgun (WGS) entry which is preliminary data.</text>
</comment>
<dbReference type="SUPFAM" id="SSF110993">
    <property type="entry name" value="eIF-2-alpha, C-terminal domain"/>
    <property type="match status" value="1"/>
</dbReference>
<comment type="similarity">
    <text evidence="1">Belongs to the eIF-2-alpha family.</text>
</comment>
<evidence type="ECO:0000313" key="7">
    <source>
        <dbReference type="Proteomes" id="UP000785679"/>
    </source>
</evidence>
<dbReference type="Pfam" id="PF00575">
    <property type="entry name" value="S1"/>
    <property type="match status" value="1"/>
</dbReference>
<dbReference type="Gene3D" id="2.40.50.140">
    <property type="entry name" value="Nucleic acid-binding proteins"/>
    <property type="match status" value="1"/>
</dbReference>
<dbReference type="SUPFAM" id="SSF50249">
    <property type="entry name" value="Nucleic acid-binding proteins"/>
    <property type="match status" value="1"/>
</dbReference>
<dbReference type="PROSITE" id="PS50126">
    <property type="entry name" value="S1"/>
    <property type="match status" value="1"/>
</dbReference>
<reference evidence="6" key="1">
    <citation type="submission" date="2019-06" db="EMBL/GenBank/DDBJ databases">
        <authorList>
            <person name="Zheng W."/>
        </authorList>
    </citation>
    <scope>NUCLEOTIDE SEQUENCE</scope>
    <source>
        <strain evidence="6">QDHG01</strain>
    </source>
</reference>
<feature type="region of interest" description="Disordered" evidence="4">
    <location>
        <begin position="1"/>
        <end position="35"/>
    </location>
</feature>
<dbReference type="CDD" id="cd04452">
    <property type="entry name" value="S1_IF2_alpha"/>
    <property type="match status" value="1"/>
</dbReference>
<dbReference type="Proteomes" id="UP000785679">
    <property type="component" value="Unassembled WGS sequence"/>
</dbReference>
<dbReference type="InterPro" id="IPR044126">
    <property type="entry name" value="S1_IF2_alpha"/>
</dbReference>
<dbReference type="SUPFAM" id="SSF116742">
    <property type="entry name" value="eIF2alpha middle domain-like"/>
    <property type="match status" value="1"/>
</dbReference>
<evidence type="ECO:0000256" key="2">
    <source>
        <dbReference type="ARBA" id="ARBA00022540"/>
    </source>
</evidence>
<organism evidence="6 7">
    <name type="scientific">Halteria grandinella</name>
    <dbReference type="NCBI Taxonomy" id="5974"/>
    <lineage>
        <taxon>Eukaryota</taxon>
        <taxon>Sar</taxon>
        <taxon>Alveolata</taxon>
        <taxon>Ciliophora</taxon>
        <taxon>Intramacronucleata</taxon>
        <taxon>Spirotrichea</taxon>
        <taxon>Stichotrichia</taxon>
        <taxon>Sporadotrichida</taxon>
        <taxon>Halteriidae</taxon>
        <taxon>Halteria</taxon>
    </lineage>
</organism>
<gene>
    <name evidence="6" type="ORF">FGO68_gene14996</name>
</gene>
<dbReference type="EMBL" id="RRYP01010563">
    <property type="protein sequence ID" value="TNV78296.1"/>
    <property type="molecule type" value="Genomic_DNA"/>
</dbReference>